<feature type="transmembrane region" description="Helical" evidence="2">
    <location>
        <begin position="50"/>
        <end position="68"/>
    </location>
</feature>
<evidence type="ECO:0008006" key="5">
    <source>
        <dbReference type="Google" id="ProtNLM"/>
    </source>
</evidence>
<dbReference type="Proteomes" id="UP001551189">
    <property type="component" value="Unassembled WGS sequence"/>
</dbReference>
<feature type="transmembrane region" description="Helical" evidence="2">
    <location>
        <begin position="460"/>
        <end position="476"/>
    </location>
</feature>
<proteinExistence type="predicted"/>
<feature type="compositionally biased region" description="Acidic residues" evidence="1">
    <location>
        <begin position="338"/>
        <end position="349"/>
    </location>
</feature>
<name>A0ABV3BA93_9ACTN</name>
<gene>
    <name evidence="3" type="ORF">ABZ931_36095</name>
</gene>
<feature type="transmembrane region" description="Helical" evidence="2">
    <location>
        <begin position="436"/>
        <end position="454"/>
    </location>
</feature>
<keyword evidence="2" id="KW-1133">Transmembrane helix</keyword>
<feature type="region of interest" description="Disordered" evidence="1">
    <location>
        <begin position="1"/>
        <end position="22"/>
    </location>
</feature>
<comment type="caution">
    <text evidence="3">The sequence shown here is derived from an EMBL/GenBank/DDBJ whole genome shotgun (WGS) entry which is preliminary data.</text>
</comment>
<keyword evidence="2" id="KW-0812">Transmembrane</keyword>
<sequence length="600" mass="64905">MSTNIESPGRPSRRLPESAVPEGCPDWSGEKARLWARAQPPVWVPVRMRALHLLALAVVGLTAGFWLANSRDVPPALAALVPLHLVWTLARPEALRVSGPVLTLVLAWYSGTHDLPILVGFLLVNAAWALAEFRMSARRTQRMWAVSAAEGVTAVVPEGVGPLRRGRFLIALGLVLAALGGAFVLVASGWDAPTDRREAVLAGWFTVGWGLTALASGRLARRRAAGLRGAPAPVLRVLVRDGANGDVEVFTADDVAALRPMFTVTAEEWYDDDDDEEDEEARQLKEKELEALLDSLDADADEAAQPGPLREAVLYGAPYDGGELVIVSAPEDARNAADAEETGGEEAQGEGEGGQEAPEGAREPGSGGGSGDEEFVVESSMAPVRALSERAVRLRIAAEKARARRAAVYADRRAAAADGITERLASGAVRRWRAGWLDRSVCLVVVLWAALMVLGEVGGWRYVPGVLLGFIGVLLLPRMAAWRITADRDGLWFNGLRGVRHIEWDHLMTVRCEGGELKLDSRRPRFGSAWTAHAPRWGRLERRFGLVHPYERTAAEITAMWQDPALRPTKVSGARERGRALWPLGVVLGLVWVAALVLVP</sequence>
<feature type="region of interest" description="Disordered" evidence="1">
    <location>
        <begin position="333"/>
        <end position="374"/>
    </location>
</feature>
<protein>
    <recommendedName>
        <fullName evidence="5">PH domain-containing protein</fullName>
    </recommendedName>
</protein>
<dbReference type="RefSeq" id="WP_359701955.1">
    <property type="nucleotide sequence ID" value="NZ_JBEYXT010000301.1"/>
</dbReference>
<evidence type="ECO:0000313" key="4">
    <source>
        <dbReference type="Proteomes" id="UP001551189"/>
    </source>
</evidence>
<organism evidence="3 4">
    <name type="scientific">Streptomyces neyagawaensis</name>
    <dbReference type="NCBI Taxonomy" id="42238"/>
    <lineage>
        <taxon>Bacteria</taxon>
        <taxon>Bacillati</taxon>
        <taxon>Actinomycetota</taxon>
        <taxon>Actinomycetes</taxon>
        <taxon>Kitasatosporales</taxon>
        <taxon>Streptomycetaceae</taxon>
        <taxon>Streptomyces</taxon>
    </lineage>
</organism>
<evidence type="ECO:0000256" key="2">
    <source>
        <dbReference type="SAM" id="Phobius"/>
    </source>
</evidence>
<dbReference type="EMBL" id="JBEYXT010000301">
    <property type="protein sequence ID" value="MEU6806369.1"/>
    <property type="molecule type" value="Genomic_DNA"/>
</dbReference>
<feature type="transmembrane region" description="Helical" evidence="2">
    <location>
        <begin position="115"/>
        <end position="133"/>
    </location>
</feature>
<accession>A0ABV3BA93</accession>
<keyword evidence="2" id="KW-0472">Membrane</keyword>
<keyword evidence="4" id="KW-1185">Reference proteome</keyword>
<reference evidence="3 4" key="1">
    <citation type="submission" date="2024-06" db="EMBL/GenBank/DDBJ databases">
        <title>The Natural Products Discovery Center: Release of the First 8490 Sequenced Strains for Exploring Actinobacteria Biosynthetic Diversity.</title>
        <authorList>
            <person name="Kalkreuter E."/>
            <person name="Kautsar S.A."/>
            <person name="Yang D."/>
            <person name="Bader C.D."/>
            <person name="Teijaro C.N."/>
            <person name="Fluegel L."/>
            <person name="Davis C.M."/>
            <person name="Simpson J.R."/>
            <person name="Lauterbach L."/>
            <person name="Steele A.D."/>
            <person name="Gui C."/>
            <person name="Meng S."/>
            <person name="Li G."/>
            <person name="Viehrig K."/>
            <person name="Ye F."/>
            <person name="Su P."/>
            <person name="Kiefer A.F."/>
            <person name="Nichols A."/>
            <person name="Cepeda A.J."/>
            <person name="Yan W."/>
            <person name="Fan B."/>
            <person name="Jiang Y."/>
            <person name="Adhikari A."/>
            <person name="Zheng C.-J."/>
            <person name="Schuster L."/>
            <person name="Cowan T.M."/>
            <person name="Smanski M.J."/>
            <person name="Chevrette M.G."/>
            <person name="De Carvalho L.P.S."/>
            <person name="Shen B."/>
        </authorList>
    </citation>
    <scope>NUCLEOTIDE SEQUENCE [LARGE SCALE GENOMIC DNA]</scope>
    <source>
        <strain evidence="3 4">NPDC046851</strain>
    </source>
</reference>
<evidence type="ECO:0000313" key="3">
    <source>
        <dbReference type="EMBL" id="MEU6806369.1"/>
    </source>
</evidence>
<feature type="transmembrane region" description="Helical" evidence="2">
    <location>
        <begin position="168"/>
        <end position="190"/>
    </location>
</feature>
<feature type="transmembrane region" description="Helical" evidence="2">
    <location>
        <begin position="580"/>
        <end position="599"/>
    </location>
</feature>
<feature type="transmembrane region" description="Helical" evidence="2">
    <location>
        <begin position="202"/>
        <end position="220"/>
    </location>
</feature>
<evidence type="ECO:0000256" key="1">
    <source>
        <dbReference type="SAM" id="MobiDB-lite"/>
    </source>
</evidence>